<dbReference type="Proteomes" id="UP000077701">
    <property type="component" value="Unassembled WGS sequence"/>
</dbReference>
<dbReference type="AlphaFoldDB" id="A0A161LKR9"/>
<dbReference type="InterPro" id="IPR025329">
    <property type="entry name" value="DUF4235"/>
</dbReference>
<proteinExistence type="predicted"/>
<gene>
    <name evidence="1" type="ORF">PS9374_03069</name>
</gene>
<reference evidence="1 2" key="1">
    <citation type="journal article" date="2016" name="Genome Announc.">
        <title>Draft Genome Sequence of Planomonospora sphaerica JCM9374, a Rare Actinomycete.</title>
        <authorList>
            <person name="Dohra H."/>
            <person name="Suzuki T."/>
            <person name="Inoue Y."/>
            <person name="Kodani S."/>
        </authorList>
    </citation>
    <scope>NUCLEOTIDE SEQUENCE [LARGE SCALE GENOMIC DNA]</scope>
    <source>
        <strain evidence="1 2">JCM 9374</strain>
    </source>
</reference>
<keyword evidence="2" id="KW-1185">Reference proteome</keyword>
<sequence>MLGGLVAGAIFKQVWKLAAGKDDAPQATSEEYGWGEILVAAAVQGAIYGMVKAAIDRSTSRSLHQATGK</sequence>
<dbReference type="EMBL" id="BDCX01000007">
    <property type="protein sequence ID" value="GAT67415.1"/>
    <property type="molecule type" value="Genomic_DNA"/>
</dbReference>
<accession>A0A161LKR9</accession>
<name>A0A161LKR9_9ACTN</name>
<dbReference type="Pfam" id="PF14019">
    <property type="entry name" value="DUF4235"/>
    <property type="match status" value="1"/>
</dbReference>
<protein>
    <submittedName>
        <fullName evidence="1">Membrane protein</fullName>
    </submittedName>
</protein>
<evidence type="ECO:0000313" key="2">
    <source>
        <dbReference type="Proteomes" id="UP000077701"/>
    </source>
</evidence>
<organism evidence="1 2">
    <name type="scientific">Planomonospora sphaerica</name>
    <dbReference type="NCBI Taxonomy" id="161355"/>
    <lineage>
        <taxon>Bacteria</taxon>
        <taxon>Bacillati</taxon>
        <taxon>Actinomycetota</taxon>
        <taxon>Actinomycetes</taxon>
        <taxon>Streptosporangiales</taxon>
        <taxon>Streptosporangiaceae</taxon>
        <taxon>Planomonospora</taxon>
    </lineage>
</organism>
<comment type="caution">
    <text evidence="1">The sequence shown here is derived from an EMBL/GenBank/DDBJ whole genome shotgun (WGS) entry which is preliminary data.</text>
</comment>
<dbReference type="STRING" id="161355.PS9374_03069"/>
<evidence type="ECO:0000313" key="1">
    <source>
        <dbReference type="EMBL" id="GAT67415.1"/>
    </source>
</evidence>
<reference evidence="2" key="2">
    <citation type="submission" date="2016-04" db="EMBL/GenBank/DDBJ databases">
        <title>Planomonospora sphaerica JCM9374 whole genome shotgun sequence.</title>
        <authorList>
            <person name="Suzuki T."/>
            <person name="Dohra H."/>
            <person name="Kodani S."/>
        </authorList>
    </citation>
    <scope>NUCLEOTIDE SEQUENCE [LARGE SCALE GENOMIC DNA]</scope>
    <source>
        <strain evidence="2">JCM 9374</strain>
    </source>
</reference>